<dbReference type="AlphaFoldDB" id="A0A9Q1E0F2"/>
<reference evidence="2" key="1">
    <citation type="journal article" date="2023" name="Science">
        <title>Genome structures resolve the early diversification of teleost fishes.</title>
        <authorList>
            <person name="Parey E."/>
            <person name="Louis A."/>
            <person name="Montfort J."/>
            <person name="Bouchez O."/>
            <person name="Roques C."/>
            <person name="Iampietro C."/>
            <person name="Lluch J."/>
            <person name="Castinel A."/>
            <person name="Donnadieu C."/>
            <person name="Desvignes T."/>
            <person name="Floi Bucao C."/>
            <person name="Jouanno E."/>
            <person name="Wen M."/>
            <person name="Mejri S."/>
            <person name="Dirks R."/>
            <person name="Jansen H."/>
            <person name="Henkel C."/>
            <person name="Chen W.J."/>
            <person name="Zahm M."/>
            <person name="Cabau C."/>
            <person name="Klopp C."/>
            <person name="Thompson A.W."/>
            <person name="Robinson-Rechavi M."/>
            <person name="Braasch I."/>
            <person name="Lecointre G."/>
            <person name="Bobe J."/>
            <person name="Postlethwait J.H."/>
            <person name="Berthelot C."/>
            <person name="Roest Crollius H."/>
            <person name="Guiguen Y."/>
        </authorList>
    </citation>
    <scope>NUCLEOTIDE SEQUENCE</scope>
    <source>
        <strain evidence="2">Concon-B</strain>
    </source>
</reference>
<feature type="compositionally biased region" description="Basic and acidic residues" evidence="1">
    <location>
        <begin position="95"/>
        <end position="104"/>
    </location>
</feature>
<dbReference type="Proteomes" id="UP001152803">
    <property type="component" value="Unassembled WGS sequence"/>
</dbReference>
<name>A0A9Q1E0F2_CONCO</name>
<sequence>MRCLFNRVLFFLREAWGPAGTKGTKGDSGNSSTDGQPGEPGDQCEPCPVLVNAVDLQVIAGPRGEVGAPGLAERGLQGSRGVNGTLGPKGARGSDGAKGEKGEAWDLIDPPEGVIQVFQGLKEIREGLGLQAYVGSKVRRVLLVPRGWPAEWDRGDRVVRMEPRGPRVPLVRKAGRGKQRPRGRRVTPVCHVPQLSLK</sequence>
<organism evidence="2 3">
    <name type="scientific">Conger conger</name>
    <name type="common">Conger eel</name>
    <name type="synonym">Muraena conger</name>
    <dbReference type="NCBI Taxonomy" id="82655"/>
    <lineage>
        <taxon>Eukaryota</taxon>
        <taxon>Metazoa</taxon>
        <taxon>Chordata</taxon>
        <taxon>Craniata</taxon>
        <taxon>Vertebrata</taxon>
        <taxon>Euteleostomi</taxon>
        <taxon>Actinopterygii</taxon>
        <taxon>Neopterygii</taxon>
        <taxon>Teleostei</taxon>
        <taxon>Anguilliformes</taxon>
        <taxon>Congridae</taxon>
        <taxon>Conger</taxon>
    </lineage>
</organism>
<dbReference type="InterPro" id="IPR008160">
    <property type="entry name" value="Collagen"/>
</dbReference>
<accession>A0A9Q1E0F2</accession>
<evidence type="ECO:0000256" key="1">
    <source>
        <dbReference type="SAM" id="MobiDB-lite"/>
    </source>
</evidence>
<feature type="region of interest" description="Disordered" evidence="1">
    <location>
        <begin position="19"/>
        <end position="46"/>
    </location>
</feature>
<dbReference type="OrthoDB" id="5983381at2759"/>
<evidence type="ECO:0000313" key="3">
    <source>
        <dbReference type="Proteomes" id="UP001152803"/>
    </source>
</evidence>
<feature type="region of interest" description="Disordered" evidence="1">
    <location>
        <begin position="71"/>
        <end position="106"/>
    </location>
</feature>
<protein>
    <recommendedName>
        <fullName evidence="4">Collagen</fullName>
    </recommendedName>
</protein>
<comment type="caution">
    <text evidence="2">The sequence shown here is derived from an EMBL/GenBank/DDBJ whole genome shotgun (WGS) entry which is preliminary data.</text>
</comment>
<gene>
    <name evidence="2" type="ORF">COCON_G00000060</name>
</gene>
<evidence type="ECO:0000313" key="2">
    <source>
        <dbReference type="EMBL" id="KAJ8287347.1"/>
    </source>
</evidence>
<proteinExistence type="predicted"/>
<dbReference type="EMBL" id="JAFJMO010000001">
    <property type="protein sequence ID" value="KAJ8287347.1"/>
    <property type="molecule type" value="Genomic_DNA"/>
</dbReference>
<keyword evidence="3" id="KW-1185">Reference proteome</keyword>
<evidence type="ECO:0008006" key="4">
    <source>
        <dbReference type="Google" id="ProtNLM"/>
    </source>
</evidence>
<dbReference type="Pfam" id="PF01391">
    <property type="entry name" value="Collagen"/>
    <property type="match status" value="1"/>
</dbReference>